<evidence type="ECO:0000259" key="13">
    <source>
        <dbReference type="Pfam" id="PF00133"/>
    </source>
</evidence>
<feature type="domain" description="Methionyl/Valyl/Leucyl/Isoleucyl-tRNA synthetase anticodon-binding" evidence="15">
    <location>
        <begin position="690"/>
        <end position="845"/>
    </location>
</feature>
<feature type="domain" description="Aminoacyl-tRNA synthetase class Ia" evidence="13">
    <location>
        <begin position="28"/>
        <end position="645"/>
    </location>
</feature>
<dbReference type="SUPFAM" id="SSF50677">
    <property type="entry name" value="ValRS/IleRS/LeuRS editing domain"/>
    <property type="match status" value="1"/>
</dbReference>
<organism evidence="16 17">
    <name type="scientific">Oceanimonas smirnovii</name>
    <dbReference type="NCBI Taxonomy" id="264574"/>
    <lineage>
        <taxon>Bacteria</taxon>
        <taxon>Pseudomonadati</taxon>
        <taxon>Pseudomonadota</taxon>
        <taxon>Gammaproteobacteria</taxon>
        <taxon>Aeromonadales</taxon>
        <taxon>Aeromonadaceae</taxon>
        <taxon>Oceanimonas</taxon>
    </lineage>
</organism>
<comment type="similarity">
    <text evidence="1 12">Belongs to the class-I aminoacyl-tRNA synthetase family. IleS type 1 subfamily.</text>
</comment>
<evidence type="ECO:0000256" key="12">
    <source>
        <dbReference type="HAMAP-Rule" id="MF_02002"/>
    </source>
</evidence>
<dbReference type="Pfam" id="PF00133">
    <property type="entry name" value="tRNA-synt_1"/>
    <property type="match status" value="1"/>
</dbReference>
<dbReference type="Gene3D" id="3.40.50.620">
    <property type="entry name" value="HUPs"/>
    <property type="match status" value="2"/>
</dbReference>
<dbReference type="NCBIfam" id="TIGR00392">
    <property type="entry name" value="ileS"/>
    <property type="match status" value="1"/>
</dbReference>
<keyword evidence="9 12" id="KW-0030">Aminoacyl-tRNA synthetase</keyword>
<sequence length="941" mass="104869">MSDYKHTLNLPETEFPMRGNLAKREPEMLQRWFDEDLYGAVRRAKAGKKPFILHDGPPYANGNIHIGHSVNKILKDIIVKSKGLLGYDSPYIPGWDCHGLPIELKVEGKVGKPGVKVSAAEFREACRAYAKEQVEGQKADFIRLGVLGDWDNPYLTMNFDTEANIIRALGKIIDKGHLHKGSKPVHWCTDCGSALAEAEVEYEDKRSPAIDVRFRAADEAAVVASFDCAEGHAGQGPVSVVIWTTTPWTLPANRAVALHAELSYALVQVEGDQPERLILAADLVKDVMDRAGITHYHNLGYCQGAGLELKRFQHPFYDFDVPAILGDHVTTDSGTGAVHTAPGHGQEDFAVGQHYGLEVANPVGGNGVYLPDTELFAGQHVFKANDAVVEVLKERGALLHHEAYMHSYPHCWRHKTPIIFRATPQWFISMDQAGLRGQALSEIEKVQWVPEWGQSRIQSMVENRPDWCISRQRTWGVPIALFVHKDTQELHPRATELMEEVAKRVEKAGIQAWWDLDPAELLGEEADQYDKVLDTLDVWFDSGSTHSSVVDVRSEFQGHPADMYLEGSDQHRGWFMSSLMISTAMKGHAPYRQVLTHGFTVDGQGRKMSKSIGNVVSPQEVMNKLGADILRLWVASTDYSGEMTVSDEILKRSADAYRRIRNTARFLLANLNGFNPETDMVAPEDMVVIDRWAVGRAQAIQQEITQAYDEYNFHLVTQKLMQFCSIEMGSFYLDVIKDRQYTAKADSQARRSCQTALYHIVEALVRWMAPVMSFTADEIWALLPGKRERFVFTEEFYDGLFGLAEGEQMNDAYWAELLKVRQAVNKALESARSNKVIGGALEADITLYADESLAAKLAQLGDELRFVMLTSNVTIAALGEAADATDTELAGLKVSVARSEADKCGRCWHHVDDVGTHEGHDGICGRCVSNVAGDGEVRRFA</sequence>
<keyword evidence="5 12" id="KW-0547">Nucleotide-binding</keyword>
<dbReference type="Gene3D" id="1.10.730.20">
    <property type="match status" value="1"/>
</dbReference>
<keyword evidence="3 12" id="KW-0436">Ligase</keyword>
<evidence type="ECO:0000256" key="11">
    <source>
        <dbReference type="ARBA" id="ARBA00048359"/>
    </source>
</evidence>
<dbReference type="EC" id="6.1.1.5" evidence="12"/>
<dbReference type="InterPro" id="IPR009008">
    <property type="entry name" value="Val/Leu/Ile-tRNA-synth_edit"/>
</dbReference>
<dbReference type="InterPro" id="IPR013155">
    <property type="entry name" value="M/V/L/I-tRNA-synth_anticd-bd"/>
</dbReference>
<dbReference type="GO" id="GO:0004822">
    <property type="term" value="F:isoleucine-tRNA ligase activity"/>
    <property type="evidence" value="ECO:0007669"/>
    <property type="project" value="UniProtKB-EC"/>
</dbReference>
<dbReference type="RefSeq" id="WP_346351006.1">
    <property type="nucleotide sequence ID" value="NZ_CP166302.1"/>
</dbReference>
<evidence type="ECO:0000256" key="6">
    <source>
        <dbReference type="ARBA" id="ARBA00022833"/>
    </source>
</evidence>
<dbReference type="InterPro" id="IPR002301">
    <property type="entry name" value="Ile-tRNA-ligase"/>
</dbReference>
<evidence type="ECO:0000256" key="7">
    <source>
        <dbReference type="ARBA" id="ARBA00022840"/>
    </source>
</evidence>
<feature type="binding site" evidence="12">
    <location>
        <position position="907"/>
    </location>
    <ligand>
        <name>Zn(2+)</name>
        <dbReference type="ChEBI" id="CHEBI:29105"/>
    </ligand>
</feature>
<dbReference type="InterPro" id="IPR001412">
    <property type="entry name" value="aa-tRNA-synth_I_CS"/>
</dbReference>
<gene>
    <name evidence="12 16" type="primary">ileS</name>
    <name evidence="16" type="ORF">AB9R89_10465</name>
</gene>
<accession>A0ABW7P378</accession>
<comment type="caution">
    <text evidence="16">The sequence shown here is derived from an EMBL/GenBank/DDBJ whole genome shotgun (WGS) entry which is preliminary data.</text>
</comment>
<evidence type="ECO:0000313" key="17">
    <source>
        <dbReference type="Proteomes" id="UP001610706"/>
    </source>
</evidence>
<keyword evidence="7 12" id="KW-0067">ATP-binding</keyword>
<evidence type="ECO:0000256" key="8">
    <source>
        <dbReference type="ARBA" id="ARBA00022917"/>
    </source>
</evidence>
<dbReference type="InterPro" id="IPR009080">
    <property type="entry name" value="tRNAsynth_Ia_anticodon-bd"/>
</dbReference>
<dbReference type="InterPro" id="IPR050081">
    <property type="entry name" value="Ile-tRNA_ligase"/>
</dbReference>
<dbReference type="PANTHER" id="PTHR42765:SF1">
    <property type="entry name" value="ISOLEUCINE--TRNA LIGASE, MITOCHONDRIAL"/>
    <property type="match status" value="1"/>
</dbReference>
<feature type="domain" description="Zinc finger FPG/IleRS-type" evidence="14">
    <location>
        <begin position="902"/>
        <end position="930"/>
    </location>
</feature>
<dbReference type="PROSITE" id="PS00178">
    <property type="entry name" value="AA_TRNA_LIGASE_I"/>
    <property type="match status" value="1"/>
</dbReference>
<feature type="short sequence motif" description="'KMSKS' region" evidence="12">
    <location>
        <begin position="607"/>
        <end position="611"/>
    </location>
</feature>
<dbReference type="InterPro" id="IPR002300">
    <property type="entry name" value="aa-tRNA-synth_Ia"/>
</dbReference>
<evidence type="ECO:0000256" key="1">
    <source>
        <dbReference type="ARBA" id="ARBA00006887"/>
    </source>
</evidence>
<proteinExistence type="inferred from homology"/>
<evidence type="ECO:0000313" key="16">
    <source>
        <dbReference type="EMBL" id="MFH7565745.1"/>
    </source>
</evidence>
<dbReference type="InterPro" id="IPR010663">
    <property type="entry name" value="Znf_FPG/IleRS"/>
</dbReference>
<feature type="binding site" evidence="12">
    <location>
        <position position="566"/>
    </location>
    <ligand>
        <name>L-isoleucyl-5'-AMP</name>
        <dbReference type="ChEBI" id="CHEBI:178002"/>
    </ligand>
</feature>
<keyword evidence="4 12" id="KW-0479">Metal-binding</keyword>
<dbReference type="CDD" id="cd00818">
    <property type="entry name" value="IleRS_core"/>
    <property type="match status" value="1"/>
</dbReference>
<protein>
    <recommendedName>
        <fullName evidence="12">Isoleucine--tRNA ligase</fullName>
        <ecNumber evidence="12">6.1.1.5</ecNumber>
    </recommendedName>
    <alternativeName>
        <fullName evidence="12">Isoleucyl-tRNA synthetase</fullName>
        <shortName evidence="12">IleRS</shortName>
    </alternativeName>
</protein>
<keyword evidence="17" id="KW-1185">Reference proteome</keyword>
<feature type="short sequence motif" description="'HIGH' region" evidence="12">
    <location>
        <begin position="58"/>
        <end position="68"/>
    </location>
</feature>
<dbReference type="InterPro" id="IPR033708">
    <property type="entry name" value="Anticodon_Ile_BEm"/>
</dbReference>
<comment type="function">
    <text evidence="10 12">Catalyzes the attachment of isoleucine to tRNA(Ile). As IleRS can inadvertently accommodate and process structurally similar amino acids such as valine, to avoid such errors it has two additional distinct tRNA(Ile)-dependent editing activities. One activity is designated as 'pretransfer' editing and involves the hydrolysis of activated Val-AMP. The other activity is designated 'posttransfer' editing and involves deacylation of mischarged Val-tRNA(Ile).</text>
</comment>
<evidence type="ECO:0000256" key="5">
    <source>
        <dbReference type="ARBA" id="ARBA00022741"/>
    </source>
</evidence>
<feature type="binding site" evidence="12">
    <location>
        <position position="927"/>
    </location>
    <ligand>
        <name>Zn(2+)</name>
        <dbReference type="ChEBI" id="CHEBI:29105"/>
    </ligand>
</feature>
<feature type="binding site" evidence="12">
    <location>
        <position position="924"/>
    </location>
    <ligand>
        <name>Zn(2+)</name>
        <dbReference type="ChEBI" id="CHEBI:29105"/>
    </ligand>
</feature>
<evidence type="ECO:0000259" key="14">
    <source>
        <dbReference type="Pfam" id="PF06827"/>
    </source>
</evidence>
<comment type="subunit">
    <text evidence="12">Monomer.</text>
</comment>
<comment type="cofactor">
    <cofactor evidence="12">
        <name>Zn(2+)</name>
        <dbReference type="ChEBI" id="CHEBI:29105"/>
    </cofactor>
    <text evidence="12">Binds 1 zinc ion per subunit.</text>
</comment>
<evidence type="ECO:0000256" key="2">
    <source>
        <dbReference type="ARBA" id="ARBA00022490"/>
    </source>
</evidence>
<dbReference type="PRINTS" id="PR00984">
    <property type="entry name" value="TRNASYNTHILE"/>
</dbReference>
<dbReference type="InterPro" id="IPR023585">
    <property type="entry name" value="Ile-tRNA-ligase_type1"/>
</dbReference>
<dbReference type="Gene3D" id="3.90.740.10">
    <property type="entry name" value="Valyl/Leucyl/Isoleucyl-tRNA synthetase, editing domain"/>
    <property type="match status" value="1"/>
</dbReference>
<dbReference type="PANTHER" id="PTHR42765">
    <property type="entry name" value="SOLEUCYL-TRNA SYNTHETASE"/>
    <property type="match status" value="1"/>
</dbReference>
<dbReference type="SUPFAM" id="SSF47323">
    <property type="entry name" value="Anticodon-binding domain of a subclass of class I aminoacyl-tRNA synthetases"/>
    <property type="match status" value="1"/>
</dbReference>
<evidence type="ECO:0000256" key="9">
    <source>
        <dbReference type="ARBA" id="ARBA00023146"/>
    </source>
</evidence>
<dbReference type="Pfam" id="PF08264">
    <property type="entry name" value="Anticodon_1"/>
    <property type="match status" value="1"/>
</dbReference>
<dbReference type="CDD" id="cd07960">
    <property type="entry name" value="Anticodon_Ia_Ile_BEm"/>
    <property type="match status" value="1"/>
</dbReference>
<dbReference type="Proteomes" id="UP001610706">
    <property type="component" value="Unassembled WGS sequence"/>
</dbReference>
<dbReference type="EMBL" id="JBGFTR010000015">
    <property type="protein sequence ID" value="MFH7565745.1"/>
    <property type="molecule type" value="Genomic_DNA"/>
</dbReference>
<keyword evidence="8 12" id="KW-0648">Protein biosynthesis</keyword>
<name>A0ABW7P378_9GAMM</name>
<dbReference type="InterPro" id="IPR014729">
    <property type="entry name" value="Rossmann-like_a/b/a_fold"/>
</dbReference>
<keyword evidence="2 12" id="KW-0963">Cytoplasm</keyword>
<evidence type="ECO:0000256" key="10">
    <source>
        <dbReference type="ARBA" id="ARBA00025217"/>
    </source>
</evidence>
<comment type="subcellular location">
    <subcellularLocation>
        <location evidence="12">Cytoplasm</location>
    </subcellularLocation>
</comment>
<comment type="domain">
    <text evidence="12">IleRS has two distinct active sites: one for aminoacylation and one for editing. The misactivated valine is translocated from the active site to the editing site, which sterically excludes the correctly activated isoleucine. The single editing site contains two valyl binding pockets, one specific for each substrate (Val-AMP or Val-tRNA(Ile)).</text>
</comment>
<dbReference type="HAMAP" id="MF_02002">
    <property type="entry name" value="Ile_tRNA_synth_type1"/>
    <property type="match status" value="1"/>
</dbReference>
<evidence type="ECO:0000259" key="15">
    <source>
        <dbReference type="Pfam" id="PF08264"/>
    </source>
</evidence>
<comment type="catalytic activity">
    <reaction evidence="11 12">
        <text>tRNA(Ile) + L-isoleucine + ATP = L-isoleucyl-tRNA(Ile) + AMP + diphosphate</text>
        <dbReference type="Rhea" id="RHEA:11060"/>
        <dbReference type="Rhea" id="RHEA-COMP:9666"/>
        <dbReference type="Rhea" id="RHEA-COMP:9695"/>
        <dbReference type="ChEBI" id="CHEBI:30616"/>
        <dbReference type="ChEBI" id="CHEBI:33019"/>
        <dbReference type="ChEBI" id="CHEBI:58045"/>
        <dbReference type="ChEBI" id="CHEBI:78442"/>
        <dbReference type="ChEBI" id="CHEBI:78528"/>
        <dbReference type="ChEBI" id="CHEBI:456215"/>
        <dbReference type="EC" id="6.1.1.5"/>
    </reaction>
</comment>
<dbReference type="SUPFAM" id="SSF52374">
    <property type="entry name" value="Nucleotidylyl transferase"/>
    <property type="match status" value="1"/>
</dbReference>
<evidence type="ECO:0000256" key="4">
    <source>
        <dbReference type="ARBA" id="ARBA00022723"/>
    </source>
</evidence>
<reference evidence="16 17" key="1">
    <citation type="submission" date="2024-08" db="EMBL/GenBank/DDBJ databases">
        <title>Oceanimonas smirnovii Genome sequencing and assembly.</title>
        <authorList>
            <person name="Tang B."/>
        </authorList>
    </citation>
    <scope>NUCLEOTIDE SEQUENCE [LARGE SCALE GENOMIC DNA]</scope>
    <source>
        <strain evidence="16 17">OS2020-119</strain>
    </source>
</reference>
<keyword evidence="6 12" id="KW-0862">Zinc</keyword>
<evidence type="ECO:0000256" key="3">
    <source>
        <dbReference type="ARBA" id="ARBA00022598"/>
    </source>
</evidence>
<dbReference type="Pfam" id="PF06827">
    <property type="entry name" value="zf-FPG_IleRS"/>
    <property type="match status" value="1"/>
</dbReference>
<feature type="binding site" evidence="12">
    <location>
        <position position="610"/>
    </location>
    <ligand>
        <name>ATP</name>
        <dbReference type="ChEBI" id="CHEBI:30616"/>
    </ligand>
</feature>
<feature type="binding site" evidence="12">
    <location>
        <position position="904"/>
    </location>
    <ligand>
        <name>Zn(2+)</name>
        <dbReference type="ChEBI" id="CHEBI:29105"/>
    </ligand>
</feature>